<evidence type="ECO:0000313" key="2">
    <source>
        <dbReference type="EMBL" id="SFQ83870.1"/>
    </source>
</evidence>
<protein>
    <recommendedName>
        <fullName evidence="4">Lipoprotein</fullName>
    </recommendedName>
</protein>
<dbReference type="STRING" id="1002526.SAMN05216578_10616"/>
<gene>
    <name evidence="2" type="ORF">SAMN05216578_10616</name>
</gene>
<sequence>MDIFRRAPVSIAIATAIALTGCFGGGGGGGSSSGGSDGGSGGGGTNPPDNNLTSYNLTIQTPQQQVTFSPTSRSERVLTAVMNTLITPAFAQVVIDPRPEDFRAVIINGDDNGTPDDVTDDEDRILLGGKDFDVTSDGGRYRLELPFEPQVNSYIGVEVSPGMEFTVLTHDQSLIADPVSTFITRVISSYAAQLDQLDLEELDELIEEIQQLAADPAVQQALSQAYLQATDTEELLAGVAAQLASTIEHKVEEAVTPPLPASSASQAIGSYHFMGLSIGAFSSPQGGGLLLGGHNNDARLTVDGSAATLSPQGAVLEFEAVHPVGGSAVVTAELLEDEPATITIDSRGLLNAESESVARYEKDSNDVEACETPAADCTDRDYSSALRMLAAGPADARFNTLIGASYNDRHVTNADGDTELQVVAGFLDLGIRKPTSPIRLQGAYGTLEYGIQVEAEDPDVVDFEAWLVDMHYQTSTVRYCETANVDLEVYTNDLTHQYERMEPADGDCLYGSAERQFILEEDGKLTILQPDGPHIEGWVSADGLTILMAAQDPDQDDMDDYAQVNEGERAALISVKLDEELKSLAGRRYSLFSLALDARAVRGEGMAGMNRFLAGTLEFDAEGKAQVQASSQGQFARLDGLGAGFNNLQQSFAIPASSINLDDGHLTVSTTIPGEGSATSTLKLDGYVQEGGRVLLLNRTLTHSGGALFGPTIAVCTNCD</sequence>
<feature type="compositionally biased region" description="Gly residues" evidence="1">
    <location>
        <begin position="28"/>
        <end position="45"/>
    </location>
</feature>
<dbReference type="EMBL" id="FOYD01000006">
    <property type="protein sequence ID" value="SFQ83870.1"/>
    <property type="molecule type" value="Genomic_DNA"/>
</dbReference>
<dbReference type="AlphaFoldDB" id="A0A1I6BSH7"/>
<evidence type="ECO:0000256" key="1">
    <source>
        <dbReference type="SAM" id="MobiDB-lite"/>
    </source>
</evidence>
<dbReference type="OrthoDB" id="6862069at2"/>
<dbReference type="RefSeq" id="WP_143084175.1">
    <property type="nucleotide sequence ID" value="NZ_FOYD01000006.1"/>
</dbReference>
<dbReference type="PROSITE" id="PS51257">
    <property type="entry name" value="PROKAR_LIPOPROTEIN"/>
    <property type="match status" value="1"/>
</dbReference>
<evidence type="ECO:0008006" key="4">
    <source>
        <dbReference type="Google" id="ProtNLM"/>
    </source>
</evidence>
<dbReference type="Proteomes" id="UP000242815">
    <property type="component" value="Unassembled WGS sequence"/>
</dbReference>
<organism evidence="2 3">
    <name type="scientific">Halopseudomonas formosensis</name>
    <dbReference type="NCBI Taxonomy" id="1002526"/>
    <lineage>
        <taxon>Bacteria</taxon>
        <taxon>Pseudomonadati</taxon>
        <taxon>Pseudomonadota</taxon>
        <taxon>Gammaproteobacteria</taxon>
        <taxon>Pseudomonadales</taxon>
        <taxon>Pseudomonadaceae</taxon>
        <taxon>Halopseudomonas</taxon>
    </lineage>
</organism>
<feature type="region of interest" description="Disordered" evidence="1">
    <location>
        <begin position="28"/>
        <end position="53"/>
    </location>
</feature>
<reference evidence="2 3" key="1">
    <citation type="submission" date="2016-10" db="EMBL/GenBank/DDBJ databases">
        <authorList>
            <person name="de Groot N.N."/>
        </authorList>
    </citation>
    <scope>NUCLEOTIDE SEQUENCE [LARGE SCALE GENOMIC DNA]</scope>
    <source>
        <strain evidence="2 3">JCM 18415</strain>
    </source>
</reference>
<proteinExistence type="predicted"/>
<accession>A0A1I6BSH7</accession>
<name>A0A1I6BSH7_9GAMM</name>
<evidence type="ECO:0000313" key="3">
    <source>
        <dbReference type="Proteomes" id="UP000242815"/>
    </source>
</evidence>